<dbReference type="PANTHER" id="PTHR24113">
    <property type="entry name" value="RAN GTPASE-ACTIVATING PROTEIN 1"/>
    <property type="match status" value="1"/>
</dbReference>
<keyword evidence="5" id="KW-0472">Membrane</keyword>
<feature type="compositionally biased region" description="Polar residues" evidence="4">
    <location>
        <begin position="268"/>
        <end position="285"/>
    </location>
</feature>
<evidence type="ECO:0000256" key="3">
    <source>
        <dbReference type="ARBA" id="ARBA00022737"/>
    </source>
</evidence>
<reference evidence="6" key="1">
    <citation type="submission" date="2021-01" db="EMBL/GenBank/DDBJ databases">
        <authorList>
            <person name="Corre E."/>
            <person name="Pelletier E."/>
            <person name="Niang G."/>
            <person name="Scheremetjew M."/>
            <person name="Finn R."/>
            <person name="Kale V."/>
            <person name="Holt S."/>
            <person name="Cochrane G."/>
            <person name="Meng A."/>
            <person name="Brown T."/>
            <person name="Cohen L."/>
        </authorList>
    </citation>
    <scope>NUCLEOTIDE SEQUENCE</scope>
    <source>
        <strain evidence="6">CCMP 2712</strain>
    </source>
</reference>
<dbReference type="GO" id="GO:0031267">
    <property type="term" value="F:small GTPase binding"/>
    <property type="evidence" value="ECO:0007669"/>
    <property type="project" value="TreeGrafter"/>
</dbReference>
<keyword evidence="2" id="KW-0433">Leucine-rich repeat</keyword>
<accession>A0A7S4UEN8</accession>
<dbReference type="InterPro" id="IPR027038">
    <property type="entry name" value="RanGap"/>
</dbReference>
<evidence type="ECO:0000313" key="6">
    <source>
        <dbReference type="EMBL" id="CAE2326365.1"/>
    </source>
</evidence>
<dbReference type="GO" id="GO:0005096">
    <property type="term" value="F:GTPase activator activity"/>
    <property type="evidence" value="ECO:0007669"/>
    <property type="project" value="UniProtKB-KW"/>
</dbReference>
<dbReference type="Pfam" id="PF13516">
    <property type="entry name" value="LRR_6"/>
    <property type="match status" value="3"/>
</dbReference>
<evidence type="ECO:0000256" key="2">
    <source>
        <dbReference type="ARBA" id="ARBA00022614"/>
    </source>
</evidence>
<dbReference type="GO" id="GO:0005634">
    <property type="term" value="C:nucleus"/>
    <property type="evidence" value="ECO:0007669"/>
    <property type="project" value="TreeGrafter"/>
</dbReference>
<dbReference type="GO" id="GO:0006913">
    <property type="term" value="P:nucleocytoplasmic transport"/>
    <property type="evidence" value="ECO:0007669"/>
    <property type="project" value="TreeGrafter"/>
</dbReference>
<dbReference type="Gene3D" id="3.80.10.10">
    <property type="entry name" value="Ribonuclease Inhibitor"/>
    <property type="match status" value="2"/>
</dbReference>
<dbReference type="SMART" id="SM00368">
    <property type="entry name" value="LRR_RI"/>
    <property type="match status" value="4"/>
</dbReference>
<dbReference type="InterPro" id="IPR001611">
    <property type="entry name" value="Leu-rich_rpt"/>
</dbReference>
<dbReference type="GO" id="GO:0005829">
    <property type="term" value="C:cytosol"/>
    <property type="evidence" value="ECO:0007669"/>
    <property type="project" value="TreeGrafter"/>
</dbReference>
<proteinExistence type="predicted"/>
<feature type="region of interest" description="Disordered" evidence="4">
    <location>
        <begin position="253"/>
        <end position="292"/>
    </location>
</feature>
<keyword evidence="5" id="KW-1133">Transmembrane helix</keyword>
<keyword evidence="5" id="KW-0812">Transmembrane</keyword>
<dbReference type="InterPro" id="IPR032675">
    <property type="entry name" value="LRR_dom_sf"/>
</dbReference>
<evidence type="ECO:0000256" key="5">
    <source>
        <dbReference type="SAM" id="Phobius"/>
    </source>
</evidence>
<protein>
    <submittedName>
        <fullName evidence="6">Uncharacterized protein</fullName>
    </submittedName>
</protein>
<gene>
    <name evidence="6" type="ORF">GTHE00462_LOCUS30437</name>
</gene>
<keyword evidence="1" id="KW-0343">GTPase activation</keyword>
<dbReference type="PANTHER" id="PTHR24113:SF12">
    <property type="entry name" value="RAN GTPASE-ACTIVATING PROTEIN 1"/>
    <property type="match status" value="1"/>
</dbReference>
<keyword evidence="3" id="KW-0677">Repeat</keyword>
<feature type="transmembrane region" description="Helical" evidence="5">
    <location>
        <begin position="338"/>
        <end position="357"/>
    </location>
</feature>
<sequence>MDVRSMRDDEVLVVQDDKDKADPAWPPWKQLLEDLAEAHPPPSTVKLAYKNLGDAGAFRLAELLKGPLQGVKVLDLSCTSVGSSGACAIAAVLPGHAELRALDMSSNAVTDVGAMAFAQSMTKNSTLQSLCLHACLIGDKGASAIAETLEKNNTLLELNLRQNYISDTGATRIANAIRSNKTLRVCDVQSNSYGQAGRACLHDAYKSNGQVERSMPLAWHAAGRTGQGEGEEGTDAVLARLALPPRSLVSVDSALDASKTRHSRKKTPSSNDKGASPSMQQNNLRSCPPPALLGSSSRSKPAIFCADHDDNSKAVRRGRFHCVMLFVQNTFRLKRIQALRMFLLLAIVVATVLLWISHSTLEDIEDRSGRALLRTGHFFRSKNKSSKVSLDVTRVGMTTPAGHL</sequence>
<dbReference type="AlphaFoldDB" id="A0A7S4UEN8"/>
<name>A0A7S4UEN8_GUITH</name>
<dbReference type="EMBL" id="HBKN01038853">
    <property type="protein sequence ID" value="CAE2326365.1"/>
    <property type="molecule type" value="Transcribed_RNA"/>
</dbReference>
<dbReference type="GO" id="GO:0048471">
    <property type="term" value="C:perinuclear region of cytoplasm"/>
    <property type="evidence" value="ECO:0007669"/>
    <property type="project" value="TreeGrafter"/>
</dbReference>
<organism evidence="6">
    <name type="scientific">Guillardia theta</name>
    <name type="common">Cryptophyte</name>
    <name type="synonym">Cryptomonas phi</name>
    <dbReference type="NCBI Taxonomy" id="55529"/>
    <lineage>
        <taxon>Eukaryota</taxon>
        <taxon>Cryptophyceae</taxon>
        <taxon>Pyrenomonadales</taxon>
        <taxon>Geminigeraceae</taxon>
        <taxon>Guillardia</taxon>
    </lineage>
</organism>
<dbReference type="SUPFAM" id="SSF52047">
    <property type="entry name" value="RNI-like"/>
    <property type="match status" value="1"/>
</dbReference>
<evidence type="ECO:0000256" key="1">
    <source>
        <dbReference type="ARBA" id="ARBA00022468"/>
    </source>
</evidence>
<evidence type="ECO:0000256" key="4">
    <source>
        <dbReference type="SAM" id="MobiDB-lite"/>
    </source>
</evidence>